<feature type="transmembrane region" description="Helical" evidence="1">
    <location>
        <begin position="115"/>
        <end position="137"/>
    </location>
</feature>
<dbReference type="AlphaFoldDB" id="A0A1F4W1U9"/>
<dbReference type="InterPro" id="IPR010390">
    <property type="entry name" value="ABC-2_transporter-like"/>
</dbReference>
<dbReference type="Pfam" id="PF06182">
    <property type="entry name" value="ABC2_membrane_6"/>
    <property type="match status" value="1"/>
</dbReference>
<name>A0A1F4W1U9_UNCKA</name>
<comment type="caution">
    <text evidence="2">The sequence shown here is derived from an EMBL/GenBank/DDBJ whole genome shotgun (WGS) entry which is preliminary data.</text>
</comment>
<sequence>MHFFRVYLKVIKLGWERVLLFRMNFLMEQLRSLILMFSLYYLYASLFRTQGNLFGFDSVKISTYIILSSIVANFVFNYQMHALADSIADGKINSLLLKPISIFWYHLARGVGERIIELGTSFVTVALFLIITRAPFFLQHSPTLFVCFVLLLMLATALFAVMESTVGLLAFWLLRAHGPRFLFQTFLEVLSGKFFPLTIFPAFFVQILKFLPFGYVLYFPISVYFGLATPKEIGSTFGITILWISTMSLLYVYILKRGLKVYGAYGS</sequence>
<evidence type="ECO:0008006" key="4">
    <source>
        <dbReference type="Google" id="ProtNLM"/>
    </source>
</evidence>
<proteinExistence type="predicted"/>
<evidence type="ECO:0000256" key="1">
    <source>
        <dbReference type="SAM" id="Phobius"/>
    </source>
</evidence>
<keyword evidence="1" id="KW-0812">Transmembrane</keyword>
<gene>
    <name evidence="2" type="ORF">A2264_01560</name>
</gene>
<evidence type="ECO:0000313" key="3">
    <source>
        <dbReference type="Proteomes" id="UP000176614"/>
    </source>
</evidence>
<protein>
    <recommendedName>
        <fullName evidence="4">ABC transporter permease</fullName>
    </recommendedName>
</protein>
<dbReference type="PANTHER" id="PTHR36832:SF1">
    <property type="entry name" value="SLR1174 PROTEIN"/>
    <property type="match status" value="1"/>
</dbReference>
<evidence type="ECO:0000313" key="2">
    <source>
        <dbReference type="EMBL" id="OGC63397.1"/>
    </source>
</evidence>
<dbReference type="PANTHER" id="PTHR36832">
    <property type="entry name" value="SLR1174 PROTEIN-RELATED"/>
    <property type="match status" value="1"/>
</dbReference>
<accession>A0A1F4W1U9</accession>
<feature type="transmembrane region" description="Helical" evidence="1">
    <location>
        <begin position="143"/>
        <end position="174"/>
    </location>
</feature>
<dbReference type="Proteomes" id="UP000176614">
    <property type="component" value="Unassembled WGS sequence"/>
</dbReference>
<feature type="transmembrane region" description="Helical" evidence="1">
    <location>
        <begin position="30"/>
        <end position="49"/>
    </location>
</feature>
<feature type="transmembrane region" description="Helical" evidence="1">
    <location>
        <begin position="61"/>
        <end position="80"/>
    </location>
</feature>
<keyword evidence="1" id="KW-0472">Membrane</keyword>
<feature type="transmembrane region" description="Helical" evidence="1">
    <location>
        <begin position="233"/>
        <end position="254"/>
    </location>
</feature>
<reference evidence="2 3" key="1">
    <citation type="journal article" date="2016" name="Nat. Commun.">
        <title>Thousands of microbial genomes shed light on interconnected biogeochemical processes in an aquifer system.</title>
        <authorList>
            <person name="Anantharaman K."/>
            <person name="Brown C.T."/>
            <person name="Hug L.A."/>
            <person name="Sharon I."/>
            <person name="Castelle C.J."/>
            <person name="Probst A.J."/>
            <person name="Thomas B.C."/>
            <person name="Singh A."/>
            <person name="Wilkins M.J."/>
            <person name="Karaoz U."/>
            <person name="Brodie E.L."/>
            <person name="Williams K.H."/>
            <person name="Hubbard S.S."/>
            <person name="Banfield J.F."/>
        </authorList>
    </citation>
    <scope>NUCLEOTIDE SEQUENCE [LARGE SCALE GENOMIC DNA]</scope>
</reference>
<organism evidence="2 3">
    <name type="scientific">candidate division WWE3 bacterium RIFOXYA2_FULL_46_9</name>
    <dbReference type="NCBI Taxonomy" id="1802636"/>
    <lineage>
        <taxon>Bacteria</taxon>
        <taxon>Katanobacteria</taxon>
    </lineage>
</organism>
<keyword evidence="1" id="KW-1133">Transmembrane helix</keyword>
<feature type="transmembrane region" description="Helical" evidence="1">
    <location>
        <begin position="194"/>
        <end position="221"/>
    </location>
</feature>
<dbReference type="EMBL" id="MEVT01000006">
    <property type="protein sequence ID" value="OGC63397.1"/>
    <property type="molecule type" value="Genomic_DNA"/>
</dbReference>